<feature type="transmembrane region" description="Helical" evidence="1">
    <location>
        <begin position="343"/>
        <end position="366"/>
    </location>
</feature>
<organism evidence="3 4">
    <name type="scientific">Xylaria grammica</name>
    <dbReference type="NCBI Taxonomy" id="363999"/>
    <lineage>
        <taxon>Eukaryota</taxon>
        <taxon>Fungi</taxon>
        <taxon>Dikarya</taxon>
        <taxon>Ascomycota</taxon>
        <taxon>Pezizomycotina</taxon>
        <taxon>Sordariomycetes</taxon>
        <taxon>Xylariomycetidae</taxon>
        <taxon>Xylariales</taxon>
        <taxon>Xylariaceae</taxon>
        <taxon>Xylaria</taxon>
    </lineage>
</organism>
<keyword evidence="1" id="KW-1133">Transmembrane helix</keyword>
<keyword evidence="4" id="KW-1185">Reference proteome</keyword>
<sequence>MALLSKLKAIQLSTNAKIAIAFYSTALVFALNLGVTIWALTREKHFANLGDVYASSCRQMKTVNIVVHLFINVCSSLVLSSCNFCVQCLVAPTRIEVSKAHKAGDWLEIGASSYRNLRGGRINVRRKALAISLFVGSLPLHLLWNSVFFSTIPISSYQVPLVTRDFQSDSKPWDATWISDAVYWITQGANHTGARDSGLLQQMARESRLERLNKTACMKRYLDTDVRHKNVLVVAANISMSDGLSWVPDNINSSLLYRFPSIPTGPSWVWEPNWLCSVSWAAAWHDSGHWCDEEYLLPRQEDWTMEALEVDNDDQIYRRMFAKVDYCLSAGAEKNADGCAIRYSTVLLLVVTGLNGCVLACMYFTWNIHRARMKEIAGGRWEEERLTTLDEAVSNFLQHEDQYTATATFLEFTDCNGSKDFRSLASMTESRPATHRFRSKLRWYHGTGKLFWYPTVFVFIGVAVAVAIIISKAFTALTKYGVPTDTGALWSMGIGEAHGYTIALTEAIKSLGANAFYGTLLLANVPQIVLGLAWWLANSLLSRLLLAQRWAQFIVKRSGLRVSSPQGQQRRSFFLSLPYRYSIPLIIASAVLHWLLSQAFFVVQTRGFVYDLAQDQFVRDGTLDGSVIGYSTVAFILSLVIALVIFISIALLSMKPLPSREIQHDESGAEVEPGFVVTRMPLVSSCSAAISAACHPGFESQETHLKLVQWGKMASGKWSITNETPLRYSLDT</sequence>
<protein>
    <recommendedName>
        <fullName evidence="2">DUF6536 domain-containing protein</fullName>
    </recommendedName>
</protein>
<feature type="transmembrane region" description="Helical" evidence="1">
    <location>
        <begin position="515"/>
        <end position="537"/>
    </location>
</feature>
<feature type="transmembrane region" description="Helical" evidence="1">
    <location>
        <begin position="627"/>
        <end position="652"/>
    </location>
</feature>
<evidence type="ECO:0000313" key="4">
    <source>
        <dbReference type="Proteomes" id="UP000286045"/>
    </source>
</evidence>
<accession>A0A439CUV0</accession>
<dbReference type="STRING" id="363999.A0A439CUV0"/>
<dbReference type="Pfam" id="PF20163">
    <property type="entry name" value="DUF6536"/>
    <property type="match status" value="1"/>
</dbReference>
<evidence type="ECO:0000256" key="1">
    <source>
        <dbReference type="SAM" id="Phobius"/>
    </source>
</evidence>
<reference evidence="3 4" key="1">
    <citation type="submission" date="2018-12" db="EMBL/GenBank/DDBJ databases">
        <title>Draft genome sequence of Xylaria grammica IHI A82.</title>
        <authorList>
            <person name="Buettner E."/>
            <person name="Kellner H."/>
        </authorList>
    </citation>
    <scope>NUCLEOTIDE SEQUENCE [LARGE SCALE GENOMIC DNA]</scope>
    <source>
        <strain evidence="3 4">IHI A82</strain>
    </source>
</reference>
<feature type="domain" description="DUF6536" evidence="2">
    <location>
        <begin position="17"/>
        <end position="167"/>
    </location>
</feature>
<feature type="transmembrane region" description="Helical" evidence="1">
    <location>
        <begin position="20"/>
        <end position="40"/>
    </location>
</feature>
<dbReference type="PANTHER" id="PTHR35395:SF1">
    <property type="entry name" value="DUF6536 DOMAIN-CONTAINING PROTEIN"/>
    <property type="match status" value="1"/>
</dbReference>
<dbReference type="Proteomes" id="UP000286045">
    <property type="component" value="Unassembled WGS sequence"/>
</dbReference>
<comment type="caution">
    <text evidence="3">The sequence shown here is derived from an EMBL/GenBank/DDBJ whole genome shotgun (WGS) entry which is preliminary data.</text>
</comment>
<dbReference type="InterPro" id="IPR046623">
    <property type="entry name" value="DUF6536"/>
</dbReference>
<name>A0A439CUV0_9PEZI</name>
<feature type="transmembrane region" description="Helical" evidence="1">
    <location>
        <begin position="128"/>
        <end position="149"/>
    </location>
</feature>
<dbReference type="EMBL" id="RYZI01000386">
    <property type="protein sequence ID" value="RWA05915.1"/>
    <property type="molecule type" value="Genomic_DNA"/>
</dbReference>
<evidence type="ECO:0000259" key="2">
    <source>
        <dbReference type="Pfam" id="PF20163"/>
    </source>
</evidence>
<feature type="transmembrane region" description="Helical" evidence="1">
    <location>
        <begin position="450"/>
        <end position="470"/>
    </location>
</feature>
<proteinExistence type="predicted"/>
<evidence type="ECO:0000313" key="3">
    <source>
        <dbReference type="EMBL" id="RWA05915.1"/>
    </source>
</evidence>
<dbReference type="PANTHER" id="PTHR35395">
    <property type="entry name" value="DUF6536 DOMAIN-CONTAINING PROTEIN"/>
    <property type="match status" value="1"/>
</dbReference>
<dbReference type="AlphaFoldDB" id="A0A439CUV0"/>
<keyword evidence="1" id="KW-0812">Transmembrane</keyword>
<feature type="transmembrane region" description="Helical" evidence="1">
    <location>
        <begin position="581"/>
        <end position="603"/>
    </location>
</feature>
<keyword evidence="1" id="KW-0472">Membrane</keyword>
<gene>
    <name evidence="3" type="ORF">EKO27_g9190</name>
</gene>